<dbReference type="AlphaFoldDB" id="A0A7J8X5F4"/>
<dbReference type="Gene3D" id="3.30.420.10">
    <property type="entry name" value="Ribonuclease H-like superfamily/Ribonuclease H"/>
    <property type="match status" value="1"/>
</dbReference>
<evidence type="ECO:0000313" key="2">
    <source>
        <dbReference type="EMBL" id="MBA0682517.1"/>
    </source>
</evidence>
<protein>
    <recommendedName>
        <fullName evidence="1">RNase H type-1 domain-containing protein</fullName>
    </recommendedName>
</protein>
<evidence type="ECO:0000259" key="1">
    <source>
        <dbReference type="Pfam" id="PF13456"/>
    </source>
</evidence>
<dbReference type="InterPro" id="IPR012337">
    <property type="entry name" value="RNaseH-like_sf"/>
</dbReference>
<dbReference type="CDD" id="cd06222">
    <property type="entry name" value="RNase_H_like"/>
    <property type="match status" value="1"/>
</dbReference>
<dbReference type="InterPro" id="IPR044730">
    <property type="entry name" value="RNase_H-like_dom_plant"/>
</dbReference>
<dbReference type="EMBL" id="JABFAA010000005">
    <property type="protein sequence ID" value="MBA0682517.1"/>
    <property type="molecule type" value="Genomic_DNA"/>
</dbReference>
<organism evidence="2 3">
    <name type="scientific">Gossypium aridum</name>
    <name type="common">American cotton</name>
    <name type="synonym">Erioxylum aridum</name>
    <dbReference type="NCBI Taxonomy" id="34290"/>
    <lineage>
        <taxon>Eukaryota</taxon>
        <taxon>Viridiplantae</taxon>
        <taxon>Streptophyta</taxon>
        <taxon>Embryophyta</taxon>
        <taxon>Tracheophyta</taxon>
        <taxon>Spermatophyta</taxon>
        <taxon>Magnoliopsida</taxon>
        <taxon>eudicotyledons</taxon>
        <taxon>Gunneridae</taxon>
        <taxon>Pentapetalae</taxon>
        <taxon>rosids</taxon>
        <taxon>malvids</taxon>
        <taxon>Malvales</taxon>
        <taxon>Malvaceae</taxon>
        <taxon>Malvoideae</taxon>
        <taxon>Gossypium</taxon>
    </lineage>
</organism>
<dbReference type="GO" id="GO:0003676">
    <property type="term" value="F:nucleic acid binding"/>
    <property type="evidence" value="ECO:0007669"/>
    <property type="project" value="InterPro"/>
</dbReference>
<comment type="caution">
    <text evidence="2">The sequence shown here is derived from an EMBL/GenBank/DDBJ whole genome shotgun (WGS) entry which is preliminary data.</text>
</comment>
<sequence length="165" mass="18890">MGRCSFLWRSLSNVWPLASENFLWPVGDGKLINCWRDPWISNYGHLLEAGLNKIIWVGSSNGSFSIKTAYWRIRWILGYKQFVGICSILDAELLGILEGLAIAIDRGFDRVFILSDSQKAVQVVQESATRVMNSVLVKRTTYCWIIWCNGRFNMSPEIITKRLIV</sequence>
<reference evidence="2 3" key="1">
    <citation type="journal article" date="2019" name="Genome Biol. Evol.">
        <title>Insights into the evolution of the New World diploid cottons (Gossypium, subgenus Houzingenia) based on genome sequencing.</title>
        <authorList>
            <person name="Grover C.E."/>
            <person name="Arick M.A. 2nd"/>
            <person name="Thrash A."/>
            <person name="Conover J.L."/>
            <person name="Sanders W.S."/>
            <person name="Peterson D.G."/>
            <person name="Frelichowski J.E."/>
            <person name="Scheffler J.A."/>
            <person name="Scheffler B.E."/>
            <person name="Wendel J.F."/>
        </authorList>
    </citation>
    <scope>NUCLEOTIDE SEQUENCE [LARGE SCALE GENOMIC DNA]</scope>
    <source>
        <strain evidence="2">185</strain>
        <tissue evidence="2">Leaf</tissue>
    </source>
</reference>
<keyword evidence="3" id="KW-1185">Reference proteome</keyword>
<feature type="domain" description="RNase H type-1" evidence="1">
    <location>
        <begin position="83"/>
        <end position="129"/>
    </location>
</feature>
<dbReference type="SUPFAM" id="SSF53098">
    <property type="entry name" value="Ribonuclease H-like"/>
    <property type="match status" value="1"/>
</dbReference>
<dbReference type="InterPro" id="IPR002156">
    <property type="entry name" value="RNaseH_domain"/>
</dbReference>
<dbReference type="GO" id="GO:0004523">
    <property type="term" value="F:RNA-DNA hybrid ribonuclease activity"/>
    <property type="evidence" value="ECO:0007669"/>
    <property type="project" value="InterPro"/>
</dbReference>
<dbReference type="InterPro" id="IPR036397">
    <property type="entry name" value="RNaseH_sf"/>
</dbReference>
<evidence type="ECO:0000313" key="3">
    <source>
        <dbReference type="Proteomes" id="UP000593577"/>
    </source>
</evidence>
<dbReference type="Proteomes" id="UP000593577">
    <property type="component" value="Unassembled WGS sequence"/>
</dbReference>
<proteinExistence type="predicted"/>
<accession>A0A7J8X5F4</accession>
<gene>
    <name evidence="2" type="ORF">Goari_024232</name>
</gene>
<dbReference type="Pfam" id="PF13456">
    <property type="entry name" value="RVT_3"/>
    <property type="match status" value="1"/>
</dbReference>
<name>A0A7J8X5F4_GOSAI</name>